<evidence type="ECO:0000259" key="8">
    <source>
        <dbReference type="Pfam" id="PF10502"/>
    </source>
</evidence>
<keyword evidence="7" id="KW-0472">Membrane</keyword>
<gene>
    <name evidence="9" type="ORF">A3D25_01930</name>
</gene>
<dbReference type="InterPro" id="IPR019533">
    <property type="entry name" value="Peptidase_S26"/>
</dbReference>
<dbReference type="Pfam" id="PF10502">
    <property type="entry name" value="Peptidase_S26"/>
    <property type="match status" value="1"/>
</dbReference>
<dbReference type="CDD" id="cd06530">
    <property type="entry name" value="S26_SPase_I"/>
    <property type="match status" value="1"/>
</dbReference>
<dbReference type="PANTHER" id="PTHR43390">
    <property type="entry name" value="SIGNAL PEPTIDASE I"/>
    <property type="match status" value="1"/>
</dbReference>
<dbReference type="NCBIfam" id="TIGR02227">
    <property type="entry name" value="sigpep_I_bact"/>
    <property type="match status" value="1"/>
</dbReference>
<dbReference type="GO" id="GO:0009003">
    <property type="term" value="F:signal peptidase activity"/>
    <property type="evidence" value="ECO:0007669"/>
    <property type="project" value="UniProtKB-EC"/>
</dbReference>
<evidence type="ECO:0000256" key="2">
    <source>
        <dbReference type="ARBA" id="ARBA00009370"/>
    </source>
</evidence>
<proteinExistence type="inferred from homology"/>
<name>A0A1F5KKT5_9BACT</name>
<sequence>MKGQMIEFDAEKHNLKTYVIEFIQTLAVCLVVGIVIYWQIAQPHKVSGLSMFPTFHNNDYIITNKIGYKFNQPKRGDIVVLTNPRDLSEAFIKRIIGLPEDRVKVQEGHVYINGEKLVESYLASTSSTPPGAFLTEGSEVFVPEGSFIVLGDNRTASSDSREWGFVPRQDIIGQVFLRYWPKESVGFIPGDVQY</sequence>
<dbReference type="InterPro" id="IPR000223">
    <property type="entry name" value="Pept_S26A_signal_pept_1"/>
</dbReference>
<dbReference type="PANTHER" id="PTHR43390:SF1">
    <property type="entry name" value="CHLOROPLAST PROCESSING PEPTIDASE"/>
    <property type="match status" value="1"/>
</dbReference>
<feature type="active site" evidence="6">
    <location>
        <position position="50"/>
    </location>
</feature>
<feature type="transmembrane region" description="Helical" evidence="7">
    <location>
        <begin position="20"/>
        <end position="40"/>
    </location>
</feature>
<dbReference type="EMBL" id="MFDD01000002">
    <property type="protein sequence ID" value="OGE41430.1"/>
    <property type="molecule type" value="Genomic_DNA"/>
</dbReference>
<accession>A0A1F5KKT5</accession>
<dbReference type="InterPro" id="IPR036286">
    <property type="entry name" value="LexA/Signal_pep-like_sf"/>
</dbReference>
<evidence type="ECO:0000313" key="9">
    <source>
        <dbReference type="EMBL" id="OGE41430.1"/>
    </source>
</evidence>
<dbReference type="AlphaFoldDB" id="A0A1F5KKT5"/>
<evidence type="ECO:0000256" key="4">
    <source>
        <dbReference type="ARBA" id="ARBA00022670"/>
    </source>
</evidence>
<comment type="subcellular location">
    <subcellularLocation>
        <location evidence="7">Membrane</location>
        <topology evidence="7">Single-pass type II membrane protein</topology>
    </subcellularLocation>
</comment>
<evidence type="ECO:0000256" key="1">
    <source>
        <dbReference type="ARBA" id="ARBA00000677"/>
    </source>
</evidence>
<reference evidence="9 10" key="1">
    <citation type="journal article" date="2016" name="Nat. Commun.">
        <title>Thousands of microbial genomes shed light on interconnected biogeochemical processes in an aquifer system.</title>
        <authorList>
            <person name="Anantharaman K."/>
            <person name="Brown C.T."/>
            <person name="Hug L.A."/>
            <person name="Sharon I."/>
            <person name="Castelle C.J."/>
            <person name="Probst A.J."/>
            <person name="Thomas B.C."/>
            <person name="Singh A."/>
            <person name="Wilkins M.J."/>
            <person name="Karaoz U."/>
            <person name="Brodie E.L."/>
            <person name="Williams K.H."/>
            <person name="Hubbard S.S."/>
            <person name="Banfield J.F."/>
        </authorList>
    </citation>
    <scope>NUCLEOTIDE SEQUENCE [LARGE SCALE GENOMIC DNA]</scope>
</reference>
<organism evidence="9 10">
    <name type="scientific">Candidatus Daviesbacteria bacterium RIFCSPHIGHO2_02_FULL_43_12</name>
    <dbReference type="NCBI Taxonomy" id="1797776"/>
    <lineage>
        <taxon>Bacteria</taxon>
        <taxon>Candidatus Daviesiibacteriota</taxon>
    </lineage>
</organism>
<evidence type="ECO:0000256" key="5">
    <source>
        <dbReference type="ARBA" id="ARBA00022801"/>
    </source>
</evidence>
<feature type="active site" evidence="6">
    <location>
        <position position="93"/>
    </location>
</feature>
<dbReference type="PROSITE" id="PS00501">
    <property type="entry name" value="SPASE_I_1"/>
    <property type="match status" value="1"/>
</dbReference>
<keyword evidence="7" id="KW-1133">Transmembrane helix</keyword>
<evidence type="ECO:0000256" key="7">
    <source>
        <dbReference type="RuleBase" id="RU362042"/>
    </source>
</evidence>
<dbReference type="PRINTS" id="PR00727">
    <property type="entry name" value="LEADERPTASE"/>
</dbReference>
<evidence type="ECO:0000256" key="3">
    <source>
        <dbReference type="ARBA" id="ARBA00013208"/>
    </source>
</evidence>
<dbReference type="GO" id="GO:0006465">
    <property type="term" value="P:signal peptide processing"/>
    <property type="evidence" value="ECO:0007669"/>
    <property type="project" value="InterPro"/>
</dbReference>
<dbReference type="EC" id="3.4.21.89" evidence="3 7"/>
<comment type="similarity">
    <text evidence="2 7">Belongs to the peptidase S26 family.</text>
</comment>
<dbReference type="GO" id="GO:0016020">
    <property type="term" value="C:membrane"/>
    <property type="evidence" value="ECO:0007669"/>
    <property type="project" value="UniProtKB-SubCell"/>
</dbReference>
<dbReference type="Proteomes" id="UP000177328">
    <property type="component" value="Unassembled WGS sequence"/>
</dbReference>
<dbReference type="PROSITE" id="PS00761">
    <property type="entry name" value="SPASE_I_3"/>
    <property type="match status" value="1"/>
</dbReference>
<keyword evidence="7" id="KW-0812">Transmembrane</keyword>
<dbReference type="SUPFAM" id="SSF51306">
    <property type="entry name" value="LexA/Signal peptidase"/>
    <property type="match status" value="1"/>
</dbReference>
<keyword evidence="5 7" id="KW-0378">Hydrolase</keyword>
<dbReference type="GO" id="GO:0004252">
    <property type="term" value="F:serine-type endopeptidase activity"/>
    <property type="evidence" value="ECO:0007669"/>
    <property type="project" value="InterPro"/>
</dbReference>
<protein>
    <recommendedName>
        <fullName evidence="3 7">Signal peptidase I</fullName>
        <ecNumber evidence="3 7">3.4.21.89</ecNumber>
    </recommendedName>
</protein>
<dbReference type="InterPro" id="IPR019758">
    <property type="entry name" value="Pept_S26A_signal_pept_1_CS"/>
</dbReference>
<evidence type="ECO:0000313" key="10">
    <source>
        <dbReference type="Proteomes" id="UP000177328"/>
    </source>
</evidence>
<comment type="caution">
    <text evidence="9">The sequence shown here is derived from an EMBL/GenBank/DDBJ whole genome shotgun (WGS) entry which is preliminary data.</text>
</comment>
<comment type="catalytic activity">
    <reaction evidence="1 7">
        <text>Cleavage of hydrophobic, N-terminal signal or leader sequences from secreted and periplasmic proteins.</text>
        <dbReference type="EC" id="3.4.21.89"/>
    </reaction>
</comment>
<dbReference type="InterPro" id="IPR019756">
    <property type="entry name" value="Pept_S26A_signal_pept_1_Ser-AS"/>
</dbReference>
<feature type="domain" description="Peptidase S26" evidence="8">
    <location>
        <begin position="20"/>
        <end position="180"/>
    </location>
</feature>
<dbReference type="Gene3D" id="2.10.109.10">
    <property type="entry name" value="Umud Fragment, subunit A"/>
    <property type="match status" value="1"/>
</dbReference>
<evidence type="ECO:0000256" key="6">
    <source>
        <dbReference type="PIRSR" id="PIRSR600223-1"/>
    </source>
</evidence>
<keyword evidence="4 7" id="KW-0645">Protease</keyword>